<dbReference type="CDD" id="cd06261">
    <property type="entry name" value="TM_PBP2"/>
    <property type="match status" value="1"/>
</dbReference>
<keyword evidence="4 7" id="KW-0812">Transmembrane</keyword>
<keyword evidence="10" id="KW-1185">Reference proteome</keyword>
<dbReference type="SUPFAM" id="SSF160964">
    <property type="entry name" value="MalF N-terminal region-like"/>
    <property type="match status" value="1"/>
</dbReference>
<sequence length="305" mass="33684">MEVVVEKTVPRKSRSKLKGNDSLRAALFLLPTWLLLLVFFFLPIALTFYYAFTNMSLTGAASAHTQFIGFQNFTSMFADPSFRISVLNTIVFLILSAIIGQQVLGLIIALLINEKKQWFRSIIGTLVIAGWVTPEIVVAFIWFAFLNDQGTANVILGWLGIKPIHWLTSFPMVSVVIANIWHGTAFSMLVYQAALGDVPKEIQEAAMIDGAGGWQRLWRITLPMIRSSIVTNMVLITLQTLGLFTLIYALTGGGPGTTTQTLPIYMYQAAFSSYQLGYGTAISLILLLIGIIFSVGYIKVSKVDL</sequence>
<gene>
    <name evidence="9" type="ORF">NDK43_25165</name>
</gene>
<keyword evidence="5 7" id="KW-1133">Transmembrane helix</keyword>
<keyword evidence="2 7" id="KW-0813">Transport</keyword>
<keyword evidence="3" id="KW-1003">Cell membrane</keyword>
<dbReference type="PANTHER" id="PTHR43005:SF1">
    <property type="entry name" value="SPERMIDINE_PUTRESCINE TRANSPORT SYSTEM PERMEASE PROTEIN"/>
    <property type="match status" value="1"/>
</dbReference>
<dbReference type="Gene3D" id="1.10.3720.10">
    <property type="entry name" value="MetI-like"/>
    <property type="match status" value="1"/>
</dbReference>
<dbReference type="PANTHER" id="PTHR43005">
    <property type="entry name" value="BLR7065 PROTEIN"/>
    <property type="match status" value="1"/>
</dbReference>
<dbReference type="PROSITE" id="PS50928">
    <property type="entry name" value="ABC_TM1"/>
    <property type="match status" value="1"/>
</dbReference>
<feature type="transmembrane region" description="Helical" evidence="7">
    <location>
        <begin position="164"/>
        <end position="181"/>
    </location>
</feature>
<feature type="transmembrane region" description="Helical" evidence="7">
    <location>
        <begin position="123"/>
        <end position="144"/>
    </location>
</feature>
<organism evidence="9 10">
    <name type="scientific">Neobacillus pocheonensis</name>
    <dbReference type="NCBI Taxonomy" id="363869"/>
    <lineage>
        <taxon>Bacteria</taxon>
        <taxon>Bacillati</taxon>
        <taxon>Bacillota</taxon>
        <taxon>Bacilli</taxon>
        <taxon>Bacillales</taxon>
        <taxon>Bacillaceae</taxon>
        <taxon>Neobacillus</taxon>
    </lineage>
</organism>
<feature type="transmembrane region" description="Helical" evidence="7">
    <location>
        <begin position="25"/>
        <end position="52"/>
    </location>
</feature>
<dbReference type="Proteomes" id="UP001523262">
    <property type="component" value="Unassembled WGS sequence"/>
</dbReference>
<comment type="subcellular location">
    <subcellularLocation>
        <location evidence="1 7">Cell membrane</location>
        <topology evidence="1 7">Multi-pass membrane protein</topology>
    </subcellularLocation>
</comment>
<protein>
    <submittedName>
        <fullName evidence="9">Sugar ABC transporter permease</fullName>
    </submittedName>
</protein>
<evidence type="ECO:0000313" key="10">
    <source>
        <dbReference type="Proteomes" id="UP001523262"/>
    </source>
</evidence>
<evidence type="ECO:0000259" key="8">
    <source>
        <dbReference type="PROSITE" id="PS50928"/>
    </source>
</evidence>
<feature type="transmembrane region" description="Helical" evidence="7">
    <location>
        <begin position="276"/>
        <end position="298"/>
    </location>
</feature>
<accession>A0ABT0WHQ5</accession>
<name>A0ABT0WHQ5_9BACI</name>
<evidence type="ECO:0000256" key="2">
    <source>
        <dbReference type="ARBA" id="ARBA00022448"/>
    </source>
</evidence>
<evidence type="ECO:0000256" key="3">
    <source>
        <dbReference type="ARBA" id="ARBA00022475"/>
    </source>
</evidence>
<comment type="caution">
    <text evidence="9">The sequence shown here is derived from an EMBL/GenBank/DDBJ whole genome shotgun (WGS) entry which is preliminary data.</text>
</comment>
<comment type="similarity">
    <text evidence="7">Belongs to the binding-protein-dependent transport system permease family.</text>
</comment>
<dbReference type="EMBL" id="JAMQCR010000002">
    <property type="protein sequence ID" value="MCM2535029.1"/>
    <property type="molecule type" value="Genomic_DNA"/>
</dbReference>
<dbReference type="InterPro" id="IPR035906">
    <property type="entry name" value="MetI-like_sf"/>
</dbReference>
<feature type="transmembrane region" description="Helical" evidence="7">
    <location>
        <begin position="229"/>
        <end position="250"/>
    </location>
</feature>
<evidence type="ECO:0000256" key="7">
    <source>
        <dbReference type="RuleBase" id="RU363032"/>
    </source>
</evidence>
<proteinExistence type="inferred from homology"/>
<evidence type="ECO:0000256" key="1">
    <source>
        <dbReference type="ARBA" id="ARBA00004651"/>
    </source>
</evidence>
<evidence type="ECO:0000313" key="9">
    <source>
        <dbReference type="EMBL" id="MCM2535029.1"/>
    </source>
</evidence>
<evidence type="ECO:0000256" key="4">
    <source>
        <dbReference type="ARBA" id="ARBA00022692"/>
    </source>
</evidence>
<feature type="domain" description="ABC transmembrane type-1" evidence="8">
    <location>
        <begin position="87"/>
        <end position="297"/>
    </location>
</feature>
<dbReference type="SUPFAM" id="SSF161098">
    <property type="entry name" value="MetI-like"/>
    <property type="match status" value="1"/>
</dbReference>
<reference evidence="9 10" key="1">
    <citation type="submission" date="2022-06" db="EMBL/GenBank/DDBJ databases">
        <authorList>
            <person name="Jeon C.O."/>
        </authorList>
    </citation>
    <scope>NUCLEOTIDE SEQUENCE [LARGE SCALE GENOMIC DNA]</scope>
    <source>
        <strain evidence="9 10">KCTC 13943</strain>
    </source>
</reference>
<dbReference type="Pfam" id="PF00528">
    <property type="entry name" value="BPD_transp_1"/>
    <property type="match status" value="1"/>
</dbReference>
<evidence type="ECO:0000256" key="6">
    <source>
        <dbReference type="ARBA" id="ARBA00023136"/>
    </source>
</evidence>
<keyword evidence="6 7" id="KW-0472">Membrane</keyword>
<evidence type="ECO:0000256" key="5">
    <source>
        <dbReference type="ARBA" id="ARBA00022989"/>
    </source>
</evidence>
<feature type="transmembrane region" description="Helical" evidence="7">
    <location>
        <begin position="90"/>
        <end position="111"/>
    </location>
</feature>
<dbReference type="InterPro" id="IPR000515">
    <property type="entry name" value="MetI-like"/>
</dbReference>